<reference evidence="1 2" key="1">
    <citation type="journal article" date="2022" name="DNA Res.">
        <title>Chromosomal-level genome assembly of the orchid tree Bauhinia variegata (Leguminosae; Cercidoideae) supports the allotetraploid origin hypothesis of Bauhinia.</title>
        <authorList>
            <person name="Zhong Y."/>
            <person name="Chen Y."/>
            <person name="Zheng D."/>
            <person name="Pang J."/>
            <person name="Liu Y."/>
            <person name="Luo S."/>
            <person name="Meng S."/>
            <person name="Qian L."/>
            <person name="Wei D."/>
            <person name="Dai S."/>
            <person name="Zhou R."/>
        </authorList>
    </citation>
    <scope>NUCLEOTIDE SEQUENCE [LARGE SCALE GENOMIC DNA]</scope>
    <source>
        <strain evidence="1">BV-YZ2020</strain>
    </source>
</reference>
<keyword evidence="2" id="KW-1185">Reference proteome</keyword>
<dbReference type="Proteomes" id="UP000828941">
    <property type="component" value="Chromosome 12"/>
</dbReference>
<name>A0ACB9LH17_BAUVA</name>
<sequence>MENHTAQPPPSSKGKWWRKFKAFADPLFKMEKREWLEDMRGNLSMVAALISAITFQAALNPPGGVVQTSTGTDNTLIGCNSSTGQSVDGNNICTGEAVLAVVYSVTYLYYIKFNSFSFVASLSAALLLVSGIPLRHRFPMWFLSIAMSASLTSLAATYLCGVLLVTPDPVYGAALESFKKFMFVWIGFLLLISLFITIRFLVWVVKKCRKLYMCGKNKRNLSASPEINVA</sequence>
<protein>
    <submittedName>
        <fullName evidence="1">Uncharacterized protein</fullName>
    </submittedName>
</protein>
<accession>A0ACB9LH17</accession>
<gene>
    <name evidence="1" type="ORF">L6164_031587</name>
</gene>
<dbReference type="EMBL" id="CM039437">
    <property type="protein sequence ID" value="KAI4308526.1"/>
    <property type="molecule type" value="Genomic_DNA"/>
</dbReference>
<organism evidence="1 2">
    <name type="scientific">Bauhinia variegata</name>
    <name type="common">Purple orchid tree</name>
    <name type="synonym">Phanera variegata</name>
    <dbReference type="NCBI Taxonomy" id="167791"/>
    <lineage>
        <taxon>Eukaryota</taxon>
        <taxon>Viridiplantae</taxon>
        <taxon>Streptophyta</taxon>
        <taxon>Embryophyta</taxon>
        <taxon>Tracheophyta</taxon>
        <taxon>Spermatophyta</taxon>
        <taxon>Magnoliopsida</taxon>
        <taxon>eudicotyledons</taxon>
        <taxon>Gunneridae</taxon>
        <taxon>Pentapetalae</taxon>
        <taxon>rosids</taxon>
        <taxon>fabids</taxon>
        <taxon>Fabales</taxon>
        <taxon>Fabaceae</taxon>
        <taxon>Cercidoideae</taxon>
        <taxon>Cercideae</taxon>
        <taxon>Bauhiniinae</taxon>
        <taxon>Bauhinia</taxon>
    </lineage>
</organism>
<proteinExistence type="predicted"/>
<evidence type="ECO:0000313" key="1">
    <source>
        <dbReference type="EMBL" id="KAI4308526.1"/>
    </source>
</evidence>
<comment type="caution">
    <text evidence="1">The sequence shown here is derived from an EMBL/GenBank/DDBJ whole genome shotgun (WGS) entry which is preliminary data.</text>
</comment>
<evidence type="ECO:0000313" key="2">
    <source>
        <dbReference type="Proteomes" id="UP000828941"/>
    </source>
</evidence>